<keyword evidence="4" id="KW-1185">Reference proteome</keyword>
<evidence type="ECO:0000256" key="1">
    <source>
        <dbReference type="SAM" id="MobiDB-lite"/>
    </source>
</evidence>
<evidence type="ECO:0000313" key="3">
    <source>
        <dbReference type="EMBL" id="KAG8380937.1"/>
    </source>
</evidence>
<comment type="caution">
    <text evidence="3">The sequence shown here is derived from an EMBL/GenBank/DDBJ whole genome shotgun (WGS) entry which is preliminary data.</text>
</comment>
<organism evidence="3 4">
    <name type="scientific">Buddleja alternifolia</name>
    <dbReference type="NCBI Taxonomy" id="168488"/>
    <lineage>
        <taxon>Eukaryota</taxon>
        <taxon>Viridiplantae</taxon>
        <taxon>Streptophyta</taxon>
        <taxon>Embryophyta</taxon>
        <taxon>Tracheophyta</taxon>
        <taxon>Spermatophyta</taxon>
        <taxon>Magnoliopsida</taxon>
        <taxon>eudicotyledons</taxon>
        <taxon>Gunneridae</taxon>
        <taxon>Pentapetalae</taxon>
        <taxon>asterids</taxon>
        <taxon>lamiids</taxon>
        <taxon>Lamiales</taxon>
        <taxon>Scrophulariaceae</taxon>
        <taxon>Buddlejeae</taxon>
        <taxon>Buddleja</taxon>
    </lineage>
</organism>
<dbReference type="InterPro" id="IPR005162">
    <property type="entry name" value="Retrotrans_gag_dom"/>
</dbReference>
<dbReference type="Proteomes" id="UP000826271">
    <property type="component" value="Unassembled WGS sequence"/>
</dbReference>
<accession>A0AAV6XK20</accession>
<dbReference type="AlphaFoldDB" id="A0AAV6XK20"/>
<feature type="compositionally biased region" description="Polar residues" evidence="1">
    <location>
        <begin position="1"/>
        <end position="40"/>
    </location>
</feature>
<proteinExistence type="predicted"/>
<evidence type="ECO:0000313" key="4">
    <source>
        <dbReference type="Proteomes" id="UP000826271"/>
    </source>
</evidence>
<dbReference type="EMBL" id="WHWC01000006">
    <property type="protein sequence ID" value="KAG8380937.1"/>
    <property type="molecule type" value="Genomic_DNA"/>
</dbReference>
<evidence type="ECO:0000259" key="2">
    <source>
        <dbReference type="Pfam" id="PF03732"/>
    </source>
</evidence>
<feature type="region of interest" description="Disordered" evidence="1">
    <location>
        <begin position="1"/>
        <end position="54"/>
    </location>
</feature>
<gene>
    <name evidence="3" type="ORF">BUALT_Bualt06G0068500</name>
</gene>
<sequence length="360" mass="40425">MAGRPRSTNQNPSYATNSLNQNGQQNPEGFNEQPNIGLQNNPPPIPAFNQHPNPQVGLRQEDLVFIATVVAQVIQGQQNAPAVAKPTIKGTKSHCETLRRAHVTPKVVVPFLVGEAARWWEGVSPPMMAEGPITWVRFRESYLKHLFPNAIHLQKMAEFDSITQLPDMSVLEYLAKFHSLGKYSPTIMGNPQLKMHMFTKGLKIRIRSALAVFEVRNFDELLGANIRAKAYIKRRDEENKLKRPRTGMNLGQGSRMITNATQVGHKVSECKVPENDLTKAFMPRTNGARQNGNARLYSMTKQEADNVEDVVTDMESLKLEVVESTKSTLAALSDRPSLLERIRQAQNNELKIVCERRIVV</sequence>
<dbReference type="Pfam" id="PF03732">
    <property type="entry name" value="Retrotrans_gag"/>
    <property type="match status" value="1"/>
</dbReference>
<name>A0AAV6XK20_9LAMI</name>
<protein>
    <recommendedName>
        <fullName evidence="2">Retrotransposon gag domain-containing protein</fullName>
    </recommendedName>
</protein>
<reference evidence="3" key="1">
    <citation type="submission" date="2019-10" db="EMBL/GenBank/DDBJ databases">
        <authorList>
            <person name="Zhang R."/>
            <person name="Pan Y."/>
            <person name="Wang J."/>
            <person name="Ma R."/>
            <person name="Yu S."/>
        </authorList>
    </citation>
    <scope>NUCLEOTIDE SEQUENCE</scope>
    <source>
        <strain evidence="3">LA-IB0</strain>
        <tissue evidence="3">Leaf</tissue>
    </source>
</reference>
<feature type="domain" description="Retrotransposon gag" evidence="2">
    <location>
        <begin position="107"/>
        <end position="203"/>
    </location>
</feature>